<name>A0ABD2JEE8_9BILA</name>
<comment type="caution">
    <text evidence="5">The sequence shown here is derived from an EMBL/GenBank/DDBJ whole genome shotgun (WGS) entry which is preliminary data.</text>
</comment>
<accession>A0ABD2JEE8</accession>
<dbReference type="InterPro" id="IPR013083">
    <property type="entry name" value="Znf_RING/FYVE/PHD"/>
</dbReference>
<dbReference type="SUPFAM" id="SSF57850">
    <property type="entry name" value="RING/U-box"/>
    <property type="match status" value="1"/>
</dbReference>
<keyword evidence="6" id="KW-1185">Reference proteome</keyword>
<dbReference type="InterPro" id="IPR052788">
    <property type="entry name" value="RING-type_E3_ligase_ATL"/>
</dbReference>
<dbReference type="AlphaFoldDB" id="A0ABD2JEE8"/>
<gene>
    <name evidence="5" type="ORF">niasHT_029218</name>
</gene>
<dbReference type="Gene3D" id="3.30.40.10">
    <property type="entry name" value="Zinc/RING finger domain, C3HC4 (zinc finger)"/>
    <property type="match status" value="1"/>
</dbReference>
<dbReference type="Pfam" id="PF13639">
    <property type="entry name" value="zf-RING_2"/>
    <property type="match status" value="1"/>
</dbReference>
<dbReference type="GO" id="GO:0008270">
    <property type="term" value="F:zinc ion binding"/>
    <property type="evidence" value="ECO:0007669"/>
    <property type="project" value="UniProtKB-KW"/>
</dbReference>
<dbReference type="EMBL" id="JBICBT010000992">
    <property type="protein sequence ID" value="KAL3088967.1"/>
    <property type="molecule type" value="Genomic_DNA"/>
</dbReference>
<keyword evidence="2" id="KW-0863">Zinc-finger</keyword>
<protein>
    <recommendedName>
        <fullName evidence="4">RING-type domain-containing protein</fullName>
    </recommendedName>
</protein>
<evidence type="ECO:0000256" key="2">
    <source>
        <dbReference type="ARBA" id="ARBA00022771"/>
    </source>
</evidence>
<evidence type="ECO:0000256" key="1">
    <source>
        <dbReference type="ARBA" id="ARBA00022723"/>
    </source>
</evidence>
<keyword evidence="1" id="KW-0479">Metal-binding</keyword>
<evidence type="ECO:0000259" key="4">
    <source>
        <dbReference type="Pfam" id="PF13639"/>
    </source>
</evidence>
<sequence length="93" mass="10374">MPVAAIHQTQQTNNGINLLSAFNEIPSTIVDNEFECAICLDPIPRGTSVKPLPACNHVFHEDCLSTWLQEAPRAVLENDHGDNNWVLHPVFWA</sequence>
<evidence type="ECO:0000313" key="5">
    <source>
        <dbReference type="EMBL" id="KAL3088967.1"/>
    </source>
</evidence>
<organism evidence="5 6">
    <name type="scientific">Heterodera trifolii</name>
    <dbReference type="NCBI Taxonomy" id="157864"/>
    <lineage>
        <taxon>Eukaryota</taxon>
        <taxon>Metazoa</taxon>
        <taxon>Ecdysozoa</taxon>
        <taxon>Nematoda</taxon>
        <taxon>Chromadorea</taxon>
        <taxon>Rhabditida</taxon>
        <taxon>Tylenchina</taxon>
        <taxon>Tylenchomorpha</taxon>
        <taxon>Tylenchoidea</taxon>
        <taxon>Heteroderidae</taxon>
        <taxon>Heteroderinae</taxon>
        <taxon>Heterodera</taxon>
    </lineage>
</organism>
<reference evidence="5 6" key="1">
    <citation type="submission" date="2024-10" db="EMBL/GenBank/DDBJ databases">
        <authorList>
            <person name="Kim D."/>
        </authorList>
    </citation>
    <scope>NUCLEOTIDE SEQUENCE [LARGE SCALE GENOMIC DNA]</scope>
    <source>
        <strain evidence="5">BH-2024</strain>
    </source>
</reference>
<evidence type="ECO:0000313" key="6">
    <source>
        <dbReference type="Proteomes" id="UP001620626"/>
    </source>
</evidence>
<keyword evidence="3" id="KW-0862">Zinc</keyword>
<dbReference type="PANTHER" id="PTHR45798:SF97">
    <property type="entry name" value="ALCOHOL-SENSITIVE RING FINGER PROTEIN 1"/>
    <property type="match status" value="1"/>
</dbReference>
<dbReference type="PANTHER" id="PTHR45798">
    <property type="entry name" value="RING-H2 FINGER PROTEIN ATL61-RELATED-RELATED"/>
    <property type="match status" value="1"/>
</dbReference>
<feature type="domain" description="RING-type" evidence="4">
    <location>
        <begin position="35"/>
        <end position="71"/>
    </location>
</feature>
<proteinExistence type="predicted"/>
<dbReference type="Proteomes" id="UP001620626">
    <property type="component" value="Unassembled WGS sequence"/>
</dbReference>
<evidence type="ECO:0000256" key="3">
    <source>
        <dbReference type="ARBA" id="ARBA00022833"/>
    </source>
</evidence>
<dbReference type="InterPro" id="IPR001841">
    <property type="entry name" value="Znf_RING"/>
</dbReference>